<proteinExistence type="predicted"/>
<dbReference type="Proteomes" id="UP000054266">
    <property type="component" value="Unassembled WGS sequence"/>
</dbReference>
<feature type="compositionally biased region" description="Polar residues" evidence="1">
    <location>
        <begin position="432"/>
        <end position="442"/>
    </location>
</feature>
<dbReference type="PANTHER" id="PTHR43628:SF11">
    <property type="entry name" value="PROTEIN DSF2"/>
    <property type="match status" value="1"/>
</dbReference>
<dbReference type="EMBL" id="KN846963">
    <property type="protein sequence ID" value="KIW62476.1"/>
    <property type="molecule type" value="Genomic_DNA"/>
</dbReference>
<evidence type="ECO:0000256" key="1">
    <source>
        <dbReference type="SAM" id="MobiDB-lite"/>
    </source>
</evidence>
<feature type="region of interest" description="Disordered" evidence="1">
    <location>
        <begin position="1"/>
        <end position="37"/>
    </location>
</feature>
<feature type="compositionally biased region" description="Low complexity" evidence="1">
    <location>
        <begin position="13"/>
        <end position="23"/>
    </location>
</feature>
<sequence length="717" mass="78131">MSRPNYIELPPDSSRSASALSRSGFSPRIQHFDGDVPPALSPLDAIAARSRKLAKELEETRKAGERRMSRLSPQIVTDSLTEHQNNRPPIFRALSDGLDTVPPLPVLEKDRGGYFARVAHPLNRPASQRIRMSSIASKAADEQETKQDSPVHDYFGAPRVESPPPLEQRGPQSPPQSLGSPVVHPQPGLSRQISTTSQSELSATLAPPRTHSDRLRPYQDSDDDYTSSNAGSTFSQSRKLSSSSGISAPHSPISPYLQSHGRTPSNGSLDSPSKPTLTRNFSRPLSSASLSNLRAEKSPSNAAFANRMSQLRPANSFDNSTLTLNGYLAGEASSYTHATYSLPRGRDVSGRASQVFSALSTPHFEWQEPLFPGTPPLEGKSSMDLPVPSPMASARPSREEQNQRSKLSFELNAENSLVAQDRPSPAAGYYTPTGSLRSNDSASSRPSLGQLPPPPSGFMLPPTPLSPVEEMSHSSRSNSTVRPTTDRSGSNYQGLSTDDHVTKAIELHQDGKLNESTYHLRIAANKGHATAMLLYALACRHGWGLRANPREGVQWLRKAVDCAMLDIAEDENPTSRKPGVDFHDKMAHRAQFALSVYELGVSHLNGWGVEQDKTLALRCFEIAGNWGDTDALSEAGFCYAEGIGCKKDMKKAAKFYRMAEAKGVSMIGNSWIYKDKYNDSDDEGDRARSSGKTSSPKPRSKSKSRGIFGRKKPMPQT</sequence>
<feature type="region of interest" description="Disordered" evidence="1">
    <location>
        <begin position="135"/>
        <end position="283"/>
    </location>
</feature>
<feature type="region of interest" description="Disordered" evidence="1">
    <location>
        <begin position="57"/>
        <end position="87"/>
    </location>
</feature>
<dbReference type="Pfam" id="PF08238">
    <property type="entry name" value="Sel1"/>
    <property type="match status" value="3"/>
</dbReference>
<accession>A0A0D2CBT5</accession>
<dbReference type="HOGENOM" id="CLU_011273_0_0_1"/>
<evidence type="ECO:0000313" key="3">
    <source>
        <dbReference type="Proteomes" id="UP000054266"/>
    </source>
</evidence>
<evidence type="ECO:0000313" key="2">
    <source>
        <dbReference type="EMBL" id="KIW62476.1"/>
    </source>
</evidence>
<dbReference type="PANTHER" id="PTHR43628">
    <property type="entry name" value="ACTIVATOR OF C KINASE PROTEIN 1-RELATED"/>
    <property type="match status" value="1"/>
</dbReference>
<dbReference type="SMART" id="SM00671">
    <property type="entry name" value="SEL1"/>
    <property type="match status" value="3"/>
</dbReference>
<feature type="compositionally biased region" description="Basic and acidic residues" evidence="1">
    <location>
        <begin position="57"/>
        <end position="68"/>
    </location>
</feature>
<dbReference type="InterPro" id="IPR052945">
    <property type="entry name" value="Mitotic_Regulator"/>
</dbReference>
<dbReference type="GO" id="GO:0010972">
    <property type="term" value="P:negative regulation of G2/M transition of mitotic cell cycle"/>
    <property type="evidence" value="ECO:0007669"/>
    <property type="project" value="TreeGrafter"/>
</dbReference>
<name>A0A0D2CBT5_9EURO</name>
<feature type="region of interest" description="Disordered" evidence="1">
    <location>
        <begin position="678"/>
        <end position="717"/>
    </location>
</feature>
<dbReference type="Gene3D" id="1.25.40.10">
    <property type="entry name" value="Tetratricopeptide repeat domain"/>
    <property type="match status" value="1"/>
</dbReference>
<feature type="compositionally biased region" description="Pro residues" evidence="1">
    <location>
        <begin position="451"/>
        <end position="465"/>
    </location>
</feature>
<evidence type="ECO:0008006" key="4">
    <source>
        <dbReference type="Google" id="ProtNLM"/>
    </source>
</evidence>
<feature type="compositionally biased region" description="Basic and acidic residues" evidence="1">
    <location>
        <begin position="210"/>
        <end position="219"/>
    </location>
</feature>
<dbReference type="STRING" id="5601.A0A0D2CBT5"/>
<feature type="compositionally biased region" description="Basic and acidic residues" evidence="1">
    <location>
        <begin position="139"/>
        <end position="151"/>
    </location>
</feature>
<feature type="region of interest" description="Disordered" evidence="1">
    <location>
        <begin position="367"/>
        <end position="496"/>
    </location>
</feature>
<feature type="compositionally biased region" description="Polar residues" evidence="1">
    <location>
        <begin position="189"/>
        <end position="202"/>
    </location>
</feature>
<keyword evidence="3" id="KW-1185">Reference proteome</keyword>
<dbReference type="SUPFAM" id="SSF81901">
    <property type="entry name" value="HCP-like"/>
    <property type="match status" value="1"/>
</dbReference>
<gene>
    <name evidence="2" type="ORF">PV04_10649</name>
</gene>
<feature type="compositionally biased region" description="Polar residues" evidence="1">
    <location>
        <begin position="256"/>
        <end position="283"/>
    </location>
</feature>
<feature type="compositionally biased region" description="Basic residues" evidence="1">
    <location>
        <begin position="698"/>
        <end position="717"/>
    </location>
</feature>
<dbReference type="InterPro" id="IPR011990">
    <property type="entry name" value="TPR-like_helical_dom_sf"/>
</dbReference>
<dbReference type="AlphaFoldDB" id="A0A0D2CBT5"/>
<dbReference type="GO" id="GO:0032153">
    <property type="term" value="C:cell division site"/>
    <property type="evidence" value="ECO:0007669"/>
    <property type="project" value="TreeGrafter"/>
</dbReference>
<reference evidence="2 3" key="1">
    <citation type="submission" date="2015-01" db="EMBL/GenBank/DDBJ databases">
        <title>The Genome Sequence of Capronia semiimmersa CBS27337.</title>
        <authorList>
            <consortium name="The Broad Institute Genomics Platform"/>
            <person name="Cuomo C."/>
            <person name="de Hoog S."/>
            <person name="Gorbushina A."/>
            <person name="Stielow B."/>
            <person name="Teixiera M."/>
            <person name="Abouelleil A."/>
            <person name="Chapman S.B."/>
            <person name="Priest M."/>
            <person name="Young S.K."/>
            <person name="Wortman J."/>
            <person name="Nusbaum C."/>
            <person name="Birren B."/>
        </authorList>
    </citation>
    <scope>NUCLEOTIDE SEQUENCE [LARGE SCALE GENOMIC DNA]</scope>
    <source>
        <strain evidence="2 3">CBS 27337</strain>
    </source>
</reference>
<dbReference type="InterPro" id="IPR006597">
    <property type="entry name" value="Sel1-like"/>
</dbReference>
<feature type="compositionally biased region" description="Polar residues" evidence="1">
    <location>
        <begin position="226"/>
        <end position="240"/>
    </location>
</feature>
<organism evidence="2 3">
    <name type="scientific">Phialophora macrospora</name>
    <dbReference type="NCBI Taxonomy" id="1851006"/>
    <lineage>
        <taxon>Eukaryota</taxon>
        <taxon>Fungi</taxon>
        <taxon>Dikarya</taxon>
        <taxon>Ascomycota</taxon>
        <taxon>Pezizomycotina</taxon>
        <taxon>Eurotiomycetes</taxon>
        <taxon>Chaetothyriomycetidae</taxon>
        <taxon>Chaetothyriales</taxon>
        <taxon>Herpotrichiellaceae</taxon>
        <taxon>Phialophora</taxon>
    </lineage>
</organism>
<feature type="compositionally biased region" description="Polar residues" evidence="1">
    <location>
        <begin position="474"/>
        <end position="496"/>
    </location>
</feature>
<feature type="compositionally biased region" description="Low complexity" evidence="1">
    <location>
        <begin position="241"/>
        <end position="255"/>
    </location>
</feature>
<protein>
    <recommendedName>
        <fullName evidence="4">Cell cycle inhibitor Nif1</fullName>
    </recommendedName>
</protein>